<dbReference type="Proteomes" id="UP001243846">
    <property type="component" value="Unassembled WGS sequence"/>
</dbReference>
<reference evidence="3" key="1">
    <citation type="journal article" date="2019" name="Int. J. Syst. Evol. Microbiol.">
        <title>The Global Catalogue of Microorganisms (GCM) 10K type strain sequencing project: providing services to taxonomists for standard genome sequencing and annotation.</title>
        <authorList>
            <consortium name="The Broad Institute Genomics Platform"/>
            <consortium name="The Broad Institute Genome Sequencing Center for Infectious Disease"/>
            <person name="Wu L."/>
            <person name="Ma J."/>
        </authorList>
    </citation>
    <scope>NUCLEOTIDE SEQUENCE [LARGE SCALE GENOMIC DNA]</scope>
    <source>
        <strain evidence="3">CECT 8482</strain>
    </source>
</reference>
<name>A0ABT8D9X6_9RHOB</name>
<comment type="caution">
    <text evidence="2">The sequence shown here is derived from an EMBL/GenBank/DDBJ whole genome shotgun (WGS) entry which is preliminary data.</text>
</comment>
<evidence type="ECO:0000256" key="1">
    <source>
        <dbReference type="SAM" id="MobiDB-lite"/>
    </source>
</evidence>
<feature type="compositionally biased region" description="Pro residues" evidence="1">
    <location>
        <begin position="49"/>
        <end position="61"/>
    </location>
</feature>
<evidence type="ECO:0000313" key="2">
    <source>
        <dbReference type="EMBL" id="MDN3713071.1"/>
    </source>
</evidence>
<sequence>MIDGFDPVVLGIDIEGGIILRAIPGREGDWIGPPAVSRSPFQKNGLPGTPKPAWEPCPPVRPSSSSSWIATPEGASTLS</sequence>
<organism evidence="2 3">
    <name type="scientific">Paracoccus cavernae</name>
    <dbReference type="NCBI Taxonomy" id="1571207"/>
    <lineage>
        <taxon>Bacteria</taxon>
        <taxon>Pseudomonadati</taxon>
        <taxon>Pseudomonadota</taxon>
        <taxon>Alphaproteobacteria</taxon>
        <taxon>Rhodobacterales</taxon>
        <taxon>Paracoccaceae</taxon>
        <taxon>Paracoccus</taxon>
    </lineage>
</organism>
<proteinExistence type="predicted"/>
<evidence type="ECO:0008006" key="4">
    <source>
        <dbReference type="Google" id="ProtNLM"/>
    </source>
</evidence>
<protein>
    <recommendedName>
        <fullName evidence="4">ROK family protein</fullName>
    </recommendedName>
</protein>
<evidence type="ECO:0000313" key="3">
    <source>
        <dbReference type="Proteomes" id="UP001243846"/>
    </source>
</evidence>
<accession>A0ABT8D9X6</accession>
<dbReference type="EMBL" id="JAUFRC010000001">
    <property type="protein sequence ID" value="MDN3713071.1"/>
    <property type="molecule type" value="Genomic_DNA"/>
</dbReference>
<keyword evidence="3" id="KW-1185">Reference proteome</keyword>
<feature type="region of interest" description="Disordered" evidence="1">
    <location>
        <begin position="29"/>
        <end position="79"/>
    </location>
</feature>
<gene>
    <name evidence="2" type="ORF">QWZ10_17365</name>
</gene>